<dbReference type="Pfam" id="PF16507">
    <property type="entry name" value="HEAT_PSME4_mid"/>
    <property type="match status" value="1"/>
</dbReference>
<dbReference type="GO" id="GO:0016504">
    <property type="term" value="F:peptidase activator activity"/>
    <property type="evidence" value="ECO:0007669"/>
    <property type="project" value="InterPro"/>
</dbReference>
<protein>
    <recommendedName>
        <fullName evidence="9">Proteasome activator complex subunit 4 C-terminal domain-containing protein</fullName>
    </recommendedName>
</protein>
<evidence type="ECO:0000259" key="5">
    <source>
        <dbReference type="Pfam" id="PF11919"/>
    </source>
</evidence>
<dbReference type="Gene3D" id="1.25.10.10">
    <property type="entry name" value="Leucine-rich Repeat Variant"/>
    <property type="match status" value="1"/>
</dbReference>
<dbReference type="InterPro" id="IPR035309">
    <property type="entry name" value="PSME4"/>
</dbReference>
<comment type="caution">
    <text evidence="7">The sequence shown here is derived from an EMBL/GenBank/DDBJ whole genome shotgun (WGS) entry which is preliminary data.</text>
</comment>
<dbReference type="InterPro" id="IPR011989">
    <property type="entry name" value="ARM-like"/>
</dbReference>
<feature type="domain" description="Proteasome activator Blm10 middle HEAT repeats region" evidence="6">
    <location>
        <begin position="298"/>
        <end position="781"/>
    </location>
</feature>
<dbReference type="GO" id="GO:0006281">
    <property type="term" value="P:DNA repair"/>
    <property type="evidence" value="ECO:0007669"/>
    <property type="project" value="UniProtKB-KW"/>
</dbReference>
<sequence length="1727" mass="195931">MRSKVEADENFRLGEIQTLETILSNEQWDQVAAHHFRNIETFFRLKYTLPHAICVSLSHSLVKFAFQPDTLLDYQIKALNVVMLLLKKNRKAYRDEPDQAQIDWQVPLDRWEALFYATPLPVRHVSEDRVSQYNTVLLKFLAKARPHYPLDTSLWTRLAPDFTRTNEEVCLKAAAQLSLLWPAKLDASPFLAEWIQIWGAVNTLHEWDFHWLRLFARVVKEQQSRQTFNIEQWSPHLPFLFSKIQEAFNLPSDLGTTPAKGKYPTVLSGWHGDKSSLYYASKLSVELLESSLRTHGLLYQLLNLLTPFFHPSSAGNSASGISDFVYYLSAFLSIRLGNEKAQGRELIDHQTILEKLVELSFLGIYGKSHSVSSKASFTLRNIINLVPSMSTSIIGKFLLALDPSALNQTHQAPSAISALMICGPALLRGDLSWIENLPHIMQLTLPGIDPNDDGKTSRTLQLYSTWLMYLPVSDDTTRPRGPRSALTVKYIDDLNSQLFAPRSISSDVDDILWRLGASLESWVLVLLDRLFALLRNQDKPSSSTKTNDTFQIGIHKQMVLNQLFVQLSPELYSVALKRVVDFLQSYFLPNAGKAVAGLVRAVTGPSPEQAIQKIFVPAVTTALSSKHLSPQELLWQLRLIDGVVQRATGTYLLPQQENIKNLLAFTSAHSNSKVVKLGCKILRHTLVRLTGTYQPDHSRSLPQDAWNEGMQHTMSQFVGVTCSWGNVQIEWHEPSGPELVFAMDLLQTYVVESCGTLQQLATQSTSSKWRSTLRCLLHAVRGAKNILLDKIVPPGDGSSPLLSQPAEHLLSTLSNQPQVADRIFSLRSNIMKTMHIVQAFWFNTSDPLQTKALRYVVRVLTPLLHPRDSTHASKNHMYAKWRKLSARDVASAALQRKKPKTAETIPMWPRRMMQDRVQVLCSEYLNERSFQWSRAIRLHPEWYDQQGMYELYVEGLDDLLKLALHKDSKIRQAAQSSLDTILKRYSPWLQNQLPQLITLVRESKDKDKITGALHLLQLHRPLQLIWKKWSNVQDLIVALCHASEPKLLESPEDQMKTQARAVKLFLQVLTTKRDTKNVIDLQPLLALESQMQSHWRHQLMFLASFLPWIRTDVSIPHDLWLVVLRAVRSDVPQLQHFSRIVLSRLLKANEQSVVAQAEVPEAFFSAETLKALTKDMVANHKIAARSADGQSTDASPARWSMGVNELFNLAEHERFPPFVRAFGQKSADNINLHHIALVQRLSANAQARGINIFDSWNTVLQELTANSTDERQASLCTAGEIVVGLTQANPVGGEEVYLPLFQSVLPKLSVPYANDWYDIILLITRSRAKHLNGLVEYIVSELELSFQSENTSDSMNQMRWLVLTQPLLLLSLSSSPLPQSIIQRVRDVAVSAVSHPYESVREQVGTVLYKLSLIQDIAPLSTPISMDASVSVESELNTRKTLLSLMATYIHKGDSDQFSRLLPFFPIVFDTQSYPDTDIARSARAVVDTLSNKLRVPREETFTSVLTVLDAALQSPSWRTRGAVLRFLTVLNFHHGLLGWSKDWIERMIISRFVDEKRDVQEMAQYAFRSFIRTLDDGDVDKMALSFLETASTARTARVKKDKQVKRHRLLVSKNGPDHESAKKLKTLLEEDDKPRDHSTVKSCLGMSAIVLAYPYSVPTYVPALLEELSFHLHVTGSISYLQEIVKSVLLEFKRTHQDSWHEDKLRFSPTQLEAIQELLISPHYYS</sequence>
<dbReference type="GO" id="GO:0005829">
    <property type="term" value="C:cytosol"/>
    <property type="evidence" value="ECO:0007669"/>
    <property type="project" value="TreeGrafter"/>
</dbReference>
<proteinExistence type="inferred from homology"/>
<dbReference type="InterPro" id="IPR016024">
    <property type="entry name" value="ARM-type_fold"/>
</dbReference>
<dbReference type="SUPFAM" id="SSF48371">
    <property type="entry name" value="ARM repeat"/>
    <property type="match status" value="2"/>
</dbReference>
<organism evidence="7 8">
    <name type="scientific">Aphanomyces euteiches</name>
    <dbReference type="NCBI Taxonomy" id="100861"/>
    <lineage>
        <taxon>Eukaryota</taxon>
        <taxon>Sar</taxon>
        <taxon>Stramenopiles</taxon>
        <taxon>Oomycota</taxon>
        <taxon>Saprolegniomycetes</taxon>
        <taxon>Saprolegniales</taxon>
        <taxon>Verrucalvaceae</taxon>
        <taxon>Aphanomyces</taxon>
    </lineage>
</organism>
<accession>A0A6G0WBP0</accession>
<evidence type="ECO:0000313" key="8">
    <source>
        <dbReference type="Proteomes" id="UP000481153"/>
    </source>
</evidence>
<dbReference type="EMBL" id="VJMJ01000266">
    <property type="protein sequence ID" value="KAF0724664.1"/>
    <property type="molecule type" value="Genomic_DNA"/>
</dbReference>
<comment type="similarity">
    <text evidence="1">Belongs to the BLM10 family.</text>
</comment>
<gene>
    <name evidence="7" type="ORF">Ae201684_016727</name>
</gene>
<reference evidence="7 8" key="1">
    <citation type="submission" date="2019-07" db="EMBL/GenBank/DDBJ databases">
        <title>Genomics analysis of Aphanomyces spp. identifies a new class of oomycete effector associated with host adaptation.</title>
        <authorList>
            <person name="Gaulin E."/>
        </authorList>
    </citation>
    <scope>NUCLEOTIDE SEQUENCE [LARGE SCALE GENOMIC DNA]</scope>
    <source>
        <strain evidence="7 8">ATCC 201684</strain>
    </source>
</reference>
<evidence type="ECO:0000256" key="2">
    <source>
        <dbReference type="ARBA" id="ARBA00022737"/>
    </source>
</evidence>
<evidence type="ECO:0000256" key="4">
    <source>
        <dbReference type="ARBA" id="ARBA00023204"/>
    </source>
</evidence>
<keyword evidence="3" id="KW-0227">DNA damage</keyword>
<evidence type="ECO:0000313" key="7">
    <source>
        <dbReference type="EMBL" id="KAF0724664.1"/>
    </source>
</evidence>
<name>A0A6G0WBP0_9STRA</name>
<evidence type="ECO:0000256" key="3">
    <source>
        <dbReference type="ARBA" id="ARBA00022763"/>
    </source>
</evidence>
<dbReference type="GO" id="GO:0070628">
    <property type="term" value="F:proteasome binding"/>
    <property type="evidence" value="ECO:0007669"/>
    <property type="project" value="InterPro"/>
</dbReference>
<feature type="domain" description="Proteasome activator complex subunit 4 C-terminal" evidence="5">
    <location>
        <begin position="1641"/>
        <end position="1726"/>
    </location>
</feature>
<dbReference type="Pfam" id="PF11919">
    <property type="entry name" value="PSME4_C"/>
    <property type="match status" value="1"/>
</dbReference>
<dbReference type="GO" id="GO:0005634">
    <property type="term" value="C:nucleus"/>
    <property type="evidence" value="ECO:0007669"/>
    <property type="project" value="TreeGrafter"/>
</dbReference>
<dbReference type="InterPro" id="IPR032430">
    <property type="entry name" value="Blm10_mid"/>
</dbReference>
<dbReference type="PANTHER" id="PTHR32170:SF3">
    <property type="entry name" value="PROTEASOME ACTIVATOR COMPLEX SUBUNIT 4"/>
    <property type="match status" value="1"/>
</dbReference>
<keyword evidence="8" id="KW-1185">Reference proteome</keyword>
<evidence type="ECO:0000256" key="1">
    <source>
        <dbReference type="ARBA" id="ARBA00005739"/>
    </source>
</evidence>
<evidence type="ECO:0008006" key="9">
    <source>
        <dbReference type="Google" id="ProtNLM"/>
    </source>
</evidence>
<evidence type="ECO:0000259" key="6">
    <source>
        <dbReference type="Pfam" id="PF16507"/>
    </source>
</evidence>
<dbReference type="InterPro" id="IPR021843">
    <property type="entry name" value="PSME4_C"/>
</dbReference>
<dbReference type="VEuPathDB" id="FungiDB:AeMF1_010781"/>
<dbReference type="GO" id="GO:0010499">
    <property type="term" value="P:proteasomal ubiquitin-independent protein catabolic process"/>
    <property type="evidence" value="ECO:0007669"/>
    <property type="project" value="TreeGrafter"/>
</dbReference>
<dbReference type="Proteomes" id="UP000481153">
    <property type="component" value="Unassembled WGS sequence"/>
</dbReference>
<keyword evidence="2" id="KW-0677">Repeat</keyword>
<keyword evidence="4" id="KW-0234">DNA repair</keyword>
<dbReference type="PANTHER" id="PTHR32170">
    <property type="entry name" value="PROTEASOME ACTIVATOR COMPLEX SUBUNIT 4"/>
    <property type="match status" value="1"/>
</dbReference>